<sequence length="420" mass="44551">MIQLSSFVLVLATLTTHTLARTCATINPAFAPTWGRGFSGRVVMNGLKSPRGIIFDSLNNMLVVEAGGAGVRYVNLTDNGGTNVCVGTSKQLIPEKTLNHGIDISADGKTLFVSSMTTVWSYPYNAAAGTIGTRKTLITGMSSSGHATRTLLVSKKNPDLLVVSVGSNANIDSGASQQSSGRSELRVFRISRVSRASMAYTSGAILAWGLRNSVGVTENPVSGGIWSVENSVDNMVKGTTDIHNTNPCEELNYHGPLRGTSPVRGANYGYPECFAAWDPSVIPNNANGKIKVGTQFAIGTGSDATCARRVAPKLCFPAHTAPLGVEFNPKSSAAYITFHGSWDKSPPDGYRLSKININPATGMPTEPSTSTTAAINVMSNPNNNNCPSKCFRPVDLIFDKKGRLFMTSDYSSEVWVIAGA</sequence>
<evidence type="ECO:0000259" key="2">
    <source>
        <dbReference type="Pfam" id="PF22807"/>
    </source>
</evidence>
<dbReference type="EMBL" id="MU005765">
    <property type="protein sequence ID" value="KAF2713167.1"/>
    <property type="molecule type" value="Genomic_DNA"/>
</dbReference>
<evidence type="ECO:0000313" key="4">
    <source>
        <dbReference type="Proteomes" id="UP000799428"/>
    </source>
</evidence>
<gene>
    <name evidence="3" type="ORF">K504DRAFT_479047</name>
</gene>
<dbReference type="InterPro" id="IPR054539">
    <property type="entry name" value="Beta-prop_PDH"/>
</dbReference>
<name>A0A6G1KLC9_9PLEO</name>
<proteinExistence type="predicted"/>
<evidence type="ECO:0000313" key="3">
    <source>
        <dbReference type="EMBL" id="KAF2713167.1"/>
    </source>
</evidence>
<accession>A0A6G1KLC9</accession>
<dbReference type="Gene3D" id="2.120.10.30">
    <property type="entry name" value="TolB, C-terminal domain"/>
    <property type="match status" value="1"/>
</dbReference>
<keyword evidence="4" id="KW-1185">Reference proteome</keyword>
<reference evidence="3" key="1">
    <citation type="journal article" date="2020" name="Stud. Mycol.">
        <title>101 Dothideomycetes genomes: a test case for predicting lifestyles and emergence of pathogens.</title>
        <authorList>
            <person name="Haridas S."/>
            <person name="Albert R."/>
            <person name="Binder M."/>
            <person name="Bloem J."/>
            <person name="Labutti K."/>
            <person name="Salamov A."/>
            <person name="Andreopoulos B."/>
            <person name="Baker S."/>
            <person name="Barry K."/>
            <person name="Bills G."/>
            <person name="Bluhm B."/>
            <person name="Cannon C."/>
            <person name="Castanera R."/>
            <person name="Culley D."/>
            <person name="Daum C."/>
            <person name="Ezra D."/>
            <person name="Gonzalez J."/>
            <person name="Henrissat B."/>
            <person name="Kuo A."/>
            <person name="Liang C."/>
            <person name="Lipzen A."/>
            <person name="Lutzoni F."/>
            <person name="Magnuson J."/>
            <person name="Mondo S."/>
            <person name="Nolan M."/>
            <person name="Ohm R."/>
            <person name="Pangilinan J."/>
            <person name="Park H.-J."/>
            <person name="Ramirez L."/>
            <person name="Alfaro M."/>
            <person name="Sun H."/>
            <person name="Tritt A."/>
            <person name="Yoshinaga Y."/>
            <person name="Zwiers L.-H."/>
            <person name="Turgeon B."/>
            <person name="Goodwin S."/>
            <person name="Spatafora J."/>
            <person name="Crous P."/>
            <person name="Grigoriev I."/>
        </authorList>
    </citation>
    <scope>NUCLEOTIDE SEQUENCE</scope>
    <source>
        <strain evidence="3">CBS 279.74</strain>
    </source>
</reference>
<feature type="signal peptide" evidence="1">
    <location>
        <begin position="1"/>
        <end position="20"/>
    </location>
</feature>
<feature type="domain" description="Pyrroloquinoline quinone-dependent pyranose dehydrogenase beta-propeller" evidence="2">
    <location>
        <begin position="35"/>
        <end position="418"/>
    </location>
</feature>
<dbReference type="InterPro" id="IPR011042">
    <property type="entry name" value="6-blade_b-propeller_TolB-like"/>
</dbReference>
<keyword evidence="1" id="KW-0732">Signal</keyword>
<protein>
    <submittedName>
        <fullName evidence="3">Glucose sorbosone dehydrogenase</fullName>
    </submittedName>
</protein>
<dbReference type="AlphaFoldDB" id="A0A6G1KLC9"/>
<dbReference type="SUPFAM" id="SSF50952">
    <property type="entry name" value="Soluble quinoprotein glucose dehydrogenase"/>
    <property type="match status" value="1"/>
</dbReference>
<feature type="chain" id="PRO_5026047044" evidence="1">
    <location>
        <begin position="21"/>
        <end position="420"/>
    </location>
</feature>
<dbReference type="OrthoDB" id="507128at2759"/>
<dbReference type="Proteomes" id="UP000799428">
    <property type="component" value="Unassembled WGS sequence"/>
</dbReference>
<dbReference type="Pfam" id="PF22807">
    <property type="entry name" value="TrAA12"/>
    <property type="match status" value="1"/>
</dbReference>
<organism evidence="3 4">
    <name type="scientific">Pleomassaria siparia CBS 279.74</name>
    <dbReference type="NCBI Taxonomy" id="1314801"/>
    <lineage>
        <taxon>Eukaryota</taxon>
        <taxon>Fungi</taxon>
        <taxon>Dikarya</taxon>
        <taxon>Ascomycota</taxon>
        <taxon>Pezizomycotina</taxon>
        <taxon>Dothideomycetes</taxon>
        <taxon>Pleosporomycetidae</taxon>
        <taxon>Pleosporales</taxon>
        <taxon>Pleomassariaceae</taxon>
        <taxon>Pleomassaria</taxon>
    </lineage>
</organism>
<evidence type="ECO:0000256" key="1">
    <source>
        <dbReference type="SAM" id="SignalP"/>
    </source>
</evidence>
<dbReference type="InterPro" id="IPR011041">
    <property type="entry name" value="Quinoprot_gluc/sorb_DH_b-prop"/>
</dbReference>